<name>A0A194S8P0_RHOGW</name>
<dbReference type="OMA" id="FPKHYAR"/>
<dbReference type="AlphaFoldDB" id="A0A194S8P0"/>
<dbReference type="GeneID" id="28974466"/>
<reference evidence="1 2" key="1">
    <citation type="journal article" date="2015" name="Front. Microbiol.">
        <title>Genome sequence of the plant growth promoting endophytic yeast Rhodotorula graminis WP1.</title>
        <authorList>
            <person name="Firrincieli A."/>
            <person name="Otillar R."/>
            <person name="Salamov A."/>
            <person name="Schmutz J."/>
            <person name="Khan Z."/>
            <person name="Redman R.S."/>
            <person name="Fleck N.D."/>
            <person name="Lindquist E."/>
            <person name="Grigoriev I.V."/>
            <person name="Doty S.L."/>
        </authorList>
    </citation>
    <scope>NUCLEOTIDE SEQUENCE [LARGE SCALE GENOMIC DNA]</scope>
    <source>
        <strain evidence="1 2">WP1</strain>
    </source>
</reference>
<evidence type="ECO:0000313" key="1">
    <source>
        <dbReference type="EMBL" id="KPV76962.1"/>
    </source>
</evidence>
<sequence length="120" mass="13669">MSSTQAVRTAWHHAANAWPKDPFRPKHLFADAIRAAADRQLAPSATLSPEQLRKATNAAVALTRIVENRALKAYPMTDRTSKPASFPKHYARILDSVERAERGETFQPGRLARWFNFRWK</sequence>
<proteinExistence type="predicted"/>
<dbReference type="GO" id="GO:0061671">
    <property type="term" value="C:Cbp3p-Cbp6 complex"/>
    <property type="evidence" value="ECO:0007669"/>
    <property type="project" value="InterPro"/>
</dbReference>
<accession>A0A194S8P0</accession>
<dbReference type="EMBL" id="KQ474075">
    <property type="protein sequence ID" value="KPV76962.1"/>
    <property type="molecule type" value="Genomic_DNA"/>
</dbReference>
<dbReference type="GO" id="GO:0043022">
    <property type="term" value="F:ribosome binding"/>
    <property type="evidence" value="ECO:0007669"/>
    <property type="project" value="InterPro"/>
</dbReference>
<gene>
    <name evidence="1" type="ORF">RHOBADRAFT_42175</name>
</gene>
<dbReference type="RefSeq" id="XP_018273011.1">
    <property type="nucleotide sequence ID" value="XM_018414018.1"/>
</dbReference>
<organism evidence="1 2">
    <name type="scientific">Rhodotorula graminis (strain WP1)</name>
    <dbReference type="NCBI Taxonomy" id="578459"/>
    <lineage>
        <taxon>Eukaryota</taxon>
        <taxon>Fungi</taxon>
        <taxon>Dikarya</taxon>
        <taxon>Basidiomycota</taxon>
        <taxon>Pucciniomycotina</taxon>
        <taxon>Microbotryomycetes</taxon>
        <taxon>Sporidiobolales</taxon>
        <taxon>Sporidiobolaceae</taxon>
        <taxon>Rhodotorula</taxon>
    </lineage>
</organism>
<dbReference type="InterPro" id="IPR037653">
    <property type="entry name" value="Cbp6"/>
</dbReference>
<dbReference type="OrthoDB" id="2107880at2759"/>
<dbReference type="Proteomes" id="UP000053890">
    <property type="component" value="Unassembled WGS sequence"/>
</dbReference>
<dbReference type="PANTHER" id="PTHR28250">
    <property type="entry name" value="CYTOCHROME B PRE-MRNA-PROCESSING PROTEIN 6"/>
    <property type="match status" value="1"/>
</dbReference>
<dbReference type="PANTHER" id="PTHR28250:SF1">
    <property type="entry name" value="CYTOCHROME B PRE-MRNA-PROCESSING PROTEIN 6"/>
    <property type="match status" value="1"/>
</dbReference>
<dbReference type="Pfam" id="PF20180">
    <property type="entry name" value="UQCC2_CBP6"/>
    <property type="match status" value="1"/>
</dbReference>
<protein>
    <submittedName>
        <fullName evidence="1">Uncharacterized protein</fullName>
    </submittedName>
</protein>
<keyword evidence="2" id="KW-1185">Reference proteome</keyword>
<evidence type="ECO:0000313" key="2">
    <source>
        <dbReference type="Proteomes" id="UP000053890"/>
    </source>
</evidence>
<dbReference type="GO" id="GO:0034551">
    <property type="term" value="P:mitochondrial respiratory chain complex III assembly"/>
    <property type="evidence" value="ECO:0007669"/>
    <property type="project" value="TreeGrafter"/>
</dbReference>